<dbReference type="RefSeq" id="WP_181731115.1">
    <property type="nucleotide sequence ID" value="NZ_JACEIR010000001.1"/>
</dbReference>
<reference evidence="2 3" key="1">
    <citation type="submission" date="2020-12" db="EMBL/GenBank/DDBJ databases">
        <title>WGS of Thermoactinomyces spp.</title>
        <authorList>
            <person name="Cheng K."/>
        </authorList>
    </citation>
    <scope>NUCLEOTIDE SEQUENCE [LARGE SCALE GENOMIC DNA]</scope>
    <source>
        <strain evidence="3">CICC 10671\DSM 43846</strain>
    </source>
</reference>
<evidence type="ECO:0000256" key="1">
    <source>
        <dbReference type="SAM" id="SignalP"/>
    </source>
</evidence>
<evidence type="ECO:0000313" key="2">
    <source>
        <dbReference type="EMBL" id="MBH8593812.1"/>
    </source>
</evidence>
<keyword evidence="1" id="KW-0732">Signal</keyword>
<organism evidence="2 3">
    <name type="scientific">Thermoactinomyces intermedius</name>
    <dbReference type="NCBI Taxonomy" id="2024"/>
    <lineage>
        <taxon>Bacteria</taxon>
        <taxon>Bacillati</taxon>
        <taxon>Bacillota</taxon>
        <taxon>Bacilli</taxon>
        <taxon>Bacillales</taxon>
        <taxon>Thermoactinomycetaceae</taxon>
        <taxon>Thermoactinomyces</taxon>
    </lineage>
</organism>
<evidence type="ECO:0000313" key="3">
    <source>
        <dbReference type="Proteomes" id="UP000633619"/>
    </source>
</evidence>
<sequence length="174" mass="19746">MLRVNFRLAIFCVFCGVCGVLLAGCGDQPEMGTGTVVGNEKKVVMLEETHLLELREDEQKIYEQYQSKPVEDLKQIDPIVAAKLYLHAVLNHDEEMEELLSVNRKPGDHQKLMQKVNSMKRVLTGVTKVKFVQVDDHTGYVEYPLMGEDASRFQMVKNEQGIWKVDTSSLIESS</sequence>
<gene>
    <name evidence="2" type="ORF">I8U20_00540</name>
</gene>
<proteinExistence type="predicted"/>
<dbReference type="Proteomes" id="UP000633619">
    <property type="component" value="Unassembled WGS sequence"/>
</dbReference>
<comment type="caution">
    <text evidence="2">The sequence shown here is derived from an EMBL/GenBank/DDBJ whole genome shotgun (WGS) entry which is preliminary data.</text>
</comment>
<protein>
    <recommendedName>
        <fullName evidence="4">Lipoprotein</fullName>
    </recommendedName>
</protein>
<dbReference type="EMBL" id="JAECVW010000001">
    <property type="protein sequence ID" value="MBH8593812.1"/>
    <property type="molecule type" value="Genomic_DNA"/>
</dbReference>
<accession>A0A8I1A9G9</accession>
<keyword evidence="3" id="KW-1185">Reference proteome</keyword>
<dbReference type="PROSITE" id="PS51257">
    <property type="entry name" value="PROKAR_LIPOPROTEIN"/>
    <property type="match status" value="1"/>
</dbReference>
<name>A0A8I1A9G9_THEIN</name>
<feature type="signal peptide" evidence="1">
    <location>
        <begin position="1"/>
        <end position="23"/>
    </location>
</feature>
<dbReference type="AlphaFoldDB" id="A0A8I1A9G9"/>
<feature type="chain" id="PRO_5039379626" description="Lipoprotein" evidence="1">
    <location>
        <begin position="24"/>
        <end position="174"/>
    </location>
</feature>
<evidence type="ECO:0008006" key="4">
    <source>
        <dbReference type="Google" id="ProtNLM"/>
    </source>
</evidence>